<protein>
    <submittedName>
        <fullName evidence="2">Complex I-B15</fullName>
    </submittedName>
</protein>
<evidence type="ECO:0000313" key="1">
    <source>
        <dbReference type="Proteomes" id="UP000025227"/>
    </source>
</evidence>
<evidence type="ECO:0000313" key="2">
    <source>
        <dbReference type="WBParaSite" id="HCON_00001610-00001"/>
    </source>
</evidence>
<dbReference type="SUPFAM" id="SSF56672">
    <property type="entry name" value="DNA/RNA polymerases"/>
    <property type="match status" value="1"/>
</dbReference>
<organism evidence="1 2">
    <name type="scientific">Haemonchus contortus</name>
    <name type="common">Barber pole worm</name>
    <dbReference type="NCBI Taxonomy" id="6289"/>
    <lineage>
        <taxon>Eukaryota</taxon>
        <taxon>Metazoa</taxon>
        <taxon>Ecdysozoa</taxon>
        <taxon>Nematoda</taxon>
        <taxon>Chromadorea</taxon>
        <taxon>Rhabditida</taxon>
        <taxon>Rhabditina</taxon>
        <taxon>Rhabditomorpha</taxon>
        <taxon>Strongyloidea</taxon>
        <taxon>Trichostrongylidae</taxon>
        <taxon>Haemonchus</taxon>
    </lineage>
</organism>
<dbReference type="OrthoDB" id="5920525at2759"/>
<proteinExistence type="predicted"/>
<dbReference type="AlphaFoldDB" id="A0A7I4XSQ8"/>
<dbReference type="InterPro" id="IPR043502">
    <property type="entry name" value="DNA/RNA_pol_sf"/>
</dbReference>
<accession>A0A7I4XSQ8</accession>
<name>A0A7I4XSQ8_HAECO</name>
<sequence>MYRTETPTRFLWVKDTSQPLRQDNIITYRFNRVTFGLICSPFLLAGTIKYHLQHNTRNKEVARDIDNNTYVDNVVMTARSSTEATTLYRESKKIFRDMKMNLREFISNDAIVKRQIAPNDLSNQSSQKILGILWDSSEDTLPRFSGDIWEWETFWNSLYP</sequence>
<reference evidence="2" key="1">
    <citation type="submission" date="2020-12" db="UniProtKB">
        <authorList>
            <consortium name="WormBaseParasite"/>
        </authorList>
    </citation>
    <scope>IDENTIFICATION</scope>
    <source>
        <strain evidence="2">MHco3</strain>
    </source>
</reference>
<keyword evidence="1" id="KW-1185">Reference proteome</keyword>
<dbReference type="Proteomes" id="UP000025227">
    <property type="component" value="Unplaced"/>
</dbReference>
<dbReference type="OMA" id="HTHYHIT"/>
<dbReference type="WBParaSite" id="HCON_00001610-00001">
    <property type="protein sequence ID" value="HCON_00001610-00001"/>
    <property type="gene ID" value="HCON_00001610"/>
</dbReference>